<comment type="function">
    <text evidence="1 4">This protein is a component of the acetyl coenzyme A carboxylase complex; first, biotin carboxylase catalyzes the carboxylation of the carrier protein and then the transcarboxylase transfers the carboxyl group to form malonyl-CoA.</text>
</comment>
<dbReference type="Proteomes" id="UP000885722">
    <property type="component" value="Unassembled WGS sequence"/>
</dbReference>
<protein>
    <recommendedName>
        <fullName evidence="2 4">Biotin carboxyl carrier protein of acetyl-CoA carboxylase</fullName>
    </recommendedName>
</protein>
<dbReference type="SUPFAM" id="SSF51230">
    <property type="entry name" value="Single hybrid motif"/>
    <property type="match status" value="1"/>
</dbReference>
<name>A0A7V2WLX2_9BACT</name>
<dbReference type="NCBIfam" id="TIGR00531">
    <property type="entry name" value="BCCP"/>
    <property type="match status" value="1"/>
</dbReference>
<feature type="compositionally biased region" description="Low complexity" evidence="5">
    <location>
        <begin position="53"/>
        <end position="66"/>
    </location>
</feature>
<dbReference type="Gene3D" id="2.40.50.100">
    <property type="match status" value="1"/>
</dbReference>
<keyword evidence="3 4" id="KW-0092">Biotin</keyword>
<dbReference type="InterPro" id="IPR000089">
    <property type="entry name" value="Biotin_lipoyl"/>
</dbReference>
<organism evidence="7">
    <name type="scientific">Nitratifractor salsuginis</name>
    <dbReference type="NCBI Taxonomy" id="269261"/>
    <lineage>
        <taxon>Bacteria</taxon>
        <taxon>Pseudomonadati</taxon>
        <taxon>Campylobacterota</taxon>
        <taxon>Epsilonproteobacteria</taxon>
        <taxon>Campylobacterales</taxon>
        <taxon>Sulfurovaceae</taxon>
        <taxon>Nitratifractor</taxon>
    </lineage>
</organism>
<dbReference type="AlphaFoldDB" id="A0A7V2WLX2"/>
<evidence type="ECO:0000313" key="7">
    <source>
        <dbReference type="EMBL" id="HFC03746.1"/>
    </source>
</evidence>
<dbReference type="GO" id="GO:0003989">
    <property type="term" value="F:acetyl-CoA carboxylase activity"/>
    <property type="evidence" value="ECO:0007669"/>
    <property type="project" value="InterPro"/>
</dbReference>
<keyword evidence="4" id="KW-0275">Fatty acid biosynthesis</keyword>
<dbReference type="PANTHER" id="PTHR45266:SF3">
    <property type="entry name" value="OXALOACETATE DECARBOXYLASE ALPHA CHAIN"/>
    <property type="match status" value="1"/>
</dbReference>
<dbReference type="UniPathway" id="UPA00094"/>
<comment type="caution">
    <text evidence="7">The sequence shown here is derived from an EMBL/GenBank/DDBJ whole genome shotgun (WGS) entry which is preliminary data.</text>
</comment>
<dbReference type="Pfam" id="PF00364">
    <property type="entry name" value="Biotin_lipoyl"/>
    <property type="match status" value="1"/>
</dbReference>
<dbReference type="GO" id="GO:0009317">
    <property type="term" value="C:acetyl-CoA carboxylase complex"/>
    <property type="evidence" value="ECO:0007669"/>
    <property type="project" value="InterPro"/>
</dbReference>
<dbReference type="CDD" id="cd06850">
    <property type="entry name" value="biotinyl_domain"/>
    <property type="match status" value="1"/>
</dbReference>
<gene>
    <name evidence="7" type="primary">accB</name>
    <name evidence="7" type="ORF">ENJ74_02625</name>
</gene>
<keyword evidence="4" id="KW-0444">Lipid biosynthesis</keyword>
<dbReference type="FunFam" id="2.40.50.100:FF:000003">
    <property type="entry name" value="Acetyl-CoA carboxylase biotin carboxyl carrier protein"/>
    <property type="match status" value="1"/>
</dbReference>
<evidence type="ECO:0000256" key="1">
    <source>
        <dbReference type="ARBA" id="ARBA00003761"/>
    </source>
</evidence>
<evidence type="ECO:0000256" key="3">
    <source>
        <dbReference type="ARBA" id="ARBA00023267"/>
    </source>
</evidence>
<dbReference type="EMBL" id="DRNO01000176">
    <property type="protein sequence ID" value="HFC03746.1"/>
    <property type="molecule type" value="Genomic_DNA"/>
</dbReference>
<dbReference type="InterPro" id="IPR001249">
    <property type="entry name" value="AcCoA_biotinCC"/>
</dbReference>
<dbReference type="PRINTS" id="PR01071">
    <property type="entry name" value="ACOABIOTINCC"/>
</dbReference>
<keyword evidence="4" id="KW-0276">Fatty acid metabolism</keyword>
<evidence type="ECO:0000256" key="2">
    <source>
        <dbReference type="ARBA" id="ARBA00017562"/>
    </source>
</evidence>
<dbReference type="PANTHER" id="PTHR45266">
    <property type="entry name" value="OXALOACETATE DECARBOXYLASE ALPHA CHAIN"/>
    <property type="match status" value="1"/>
</dbReference>
<evidence type="ECO:0000256" key="4">
    <source>
        <dbReference type="RuleBase" id="RU364072"/>
    </source>
</evidence>
<sequence length="156" mass="16966">MKLDEIKELMRLFGKSKLNRIQIKQKDFEIEMEKGGTVVVETAPAAKAAPAVSTAAPAAVPASAPTAEEKQSEPAAKGELITSPMVGTFYAAPSPDSPPFVKVGDTVRKGQTLCILEAMKIMNELEAEYDCKILEILVEDGEPVEYDKPLFRVEKL</sequence>
<evidence type="ECO:0000256" key="5">
    <source>
        <dbReference type="SAM" id="MobiDB-lite"/>
    </source>
</evidence>
<evidence type="ECO:0000259" key="6">
    <source>
        <dbReference type="PROSITE" id="PS50968"/>
    </source>
</evidence>
<dbReference type="InterPro" id="IPR050709">
    <property type="entry name" value="Biotin_Carboxyl_Carrier/Decarb"/>
</dbReference>
<keyword evidence="4" id="KW-0443">Lipid metabolism</keyword>
<dbReference type="PROSITE" id="PS50968">
    <property type="entry name" value="BIOTINYL_LIPOYL"/>
    <property type="match status" value="1"/>
</dbReference>
<comment type="pathway">
    <text evidence="4">Lipid metabolism; fatty acid biosynthesis.</text>
</comment>
<accession>A0A7V2WLX2</accession>
<reference evidence="7" key="1">
    <citation type="journal article" date="2020" name="mSystems">
        <title>Genome- and Community-Level Interaction Insights into Carbon Utilization and Element Cycling Functions of Hydrothermarchaeota in Hydrothermal Sediment.</title>
        <authorList>
            <person name="Zhou Z."/>
            <person name="Liu Y."/>
            <person name="Xu W."/>
            <person name="Pan J."/>
            <person name="Luo Z.H."/>
            <person name="Li M."/>
        </authorList>
    </citation>
    <scope>NUCLEOTIDE SEQUENCE [LARGE SCALE GENOMIC DNA]</scope>
    <source>
        <strain evidence="7">HyVt-513</strain>
    </source>
</reference>
<dbReference type="InterPro" id="IPR011053">
    <property type="entry name" value="Single_hybrid_motif"/>
</dbReference>
<dbReference type="GO" id="GO:0006633">
    <property type="term" value="P:fatty acid biosynthetic process"/>
    <property type="evidence" value="ECO:0007669"/>
    <property type="project" value="UniProtKB-UniPathway"/>
</dbReference>
<feature type="domain" description="Lipoyl-binding" evidence="6">
    <location>
        <begin position="78"/>
        <end position="154"/>
    </location>
</feature>
<feature type="region of interest" description="Disordered" evidence="5">
    <location>
        <begin position="53"/>
        <end position="78"/>
    </location>
</feature>
<proteinExistence type="predicted"/>